<name>A0ABR3T9L2_9PEZI</name>
<keyword evidence="6" id="KW-1185">Reference proteome</keyword>
<proteinExistence type="inferred from homology"/>
<organism evidence="5 6">
    <name type="scientific">Neofusicoccum ribis</name>
    <dbReference type="NCBI Taxonomy" id="45134"/>
    <lineage>
        <taxon>Eukaryota</taxon>
        <taxon>Fungi</taxon>
        <taxon>Dikarya</taxon>
        <taxon>Ascomycota</taxon>
        <taxon>Pezizomycotina</taxon>
        <taxon>Dothideomycetes</taxon>
        <taxon>Dothideomycetes incertae sedis</taxon>
        <taxon>Botryosphaeriales</taxon>
        <taxon>Botryosphaeriaceae</taxon>
        <taxon>Neofusicoccum</taxon>
    </lineage>
</organism>
<protein>
    <recommendedName>
        <fullName evidence="4">Ubiquitin-like protease family profile domain-containing protein</fullName>
    </recommendedName>
</protein>
<dbReference type="Gene3D" id="3.40.395.10">
    <property type="entry name" value="Adenoviral Proteinase, Chain A"/>
    <property type="match status" value="1"/>
</dbReference>
<keyword evidence="3" id="KW-0378">Hydrolase</keyword>
<comment type="caution">
    <text evidence="5">The sequence shown here is derived from an EMBL/GenBank/DDBJ whole genome shotgun (WGS) entry which is preliminary data.</text>
</comment>
<comment type="similarity">
    <text evidence="1">Belongs to the peptidase C48 family.</text>
</comment>
<dbReference type="SUPFAM" id="SSF54001">
    <property type="entry name" value="Cysteine proteinases"/>
    <property type="match status" value="1"/>
</dbReference>
<dbReference type="PROSITE" id="PS50600">
    <property type="entry name" value="ULP_PROTEASE"/>
    <property type="match status" value="1"/>
</dbReference>
<reference evidence="5 6" key="1">
    <citation type="submission" date="2024-02" db="EMBL/GenBank/DDBJ databases">
        <title>De novo assembly and annotation of 12 fungi associated with fruit tree decline syndrome in Ontario, Canada.</title>
        <authorList>
            <person name="Sulman M."/>
            <person name="Ellouze W."/>
            <person name="Ilyukhin E."/>
        </authorList>
    </citation>
    <scope>NUCLEOTIDE SEQUENCE [LARGE SCALE GENOMIC DNA]</scope>
    <source>
        <strain evidence="5 6">M1-105</strain>
    </source>
</reference>
<gene>
    <name evidence="5" type="ORF">SLS56_001194</name>
</gene>
<dbReference type="InterPro" id="IPR038765">
    <property type="entry name" value="Papain-like_cys_pep_sf"/>
</dbReference>
<sequence>MTDGHWIGDEAIRLLLNVFALDGVRVIEIKTPESWDGWSQSHRFRLKDSQKAVLVPLHQPLRKHWVLLHINVVDCRATLYDSLPPQPWAATFSESAARAITSSIGFDCDAEGWKFITAANVPRQTNGDDCGVHVLVTCVFLIAELDLPKRVNATIWRAIFRCCNHKHGVAIETTALLQNVQQVLNSSMQAAPSQIIHARQQLIYLSAELREARATVGHVALLCESSTTRTESDNRFAREAVEVMQGLLDHFSTVASAQPFSKSPQASAALQSGLRDAQSKLDGTERRQMRSKAQQGTLKLLWEQIAHVAQVIKARQDKFEDERDKVLAELIMPLEA</sequence>
<evidence type="ECO:0000256" key="3">
    <source>
        <dbReference type="ARBA" id="ARBA00022801"/>
    </source>
</evidence>
<dbReference type="Pfam" id="PF02902">
    <property type="entry name" value="Peptidase_C48"/>
    <property type="match status" value="1"/>
</dbReference>
<accession>A0ABR3T9L2</accession>
<dbReference type="InterPro" id="IPR003653">
    <property type="entry name" value="Peptidase_C48_C"/>
</dbReference>
<keyword evidence="2" id="KW-0645">Protease</keyword>
<dbReference type="Proteomes" id="UP001521116">
    <property type="component" value="Unassembled WGS sequence"/>
</dbReference>
<evidence type="ECO:0000256" key="2">
    <source>
        <dbReference type="ARBA" id="ARBA00022670"/>
    </source>
</evidence>
<evidence type="ECO:0000313" key="6">
    <source>
        <dbReference type="Proteomes" id="UP001521116"/>
    </source>
</evidence>
<evidence type="ECO:0000313" key="5">
    <source>
        <dbReference type="EMBL" id="KAL1636215.1"/>
    </source>
</evidence>
<dbReference type="EMBL" id="JAJVDC020000007">
    <property type="protein sequence ID" value="KAL1636215.1"/>
    <property type="molecule type" value="Genomic_DNA"/>
</dbReference>
<evidence type="ECO:0000259" key="4">
    <source>
        <dbReference type="PROSITE" id="PS50600"/>
    </source>
</evidence>
<evidence type="ECO:0000256" key="1">
    <source>
        <dbReference type="ARBA" id="ARBA00005234"/>
    </source>
</evidence>
<feature type="domain" description="Ubiquitin-like protease family profile" evidence="4">
    <location>
        <begin position="1"/>
        <end position="141"/>
    </location>
</feature>